<dbReference type="InterPro" id="IPR004360">
    <property type="entry name" value="Glyas_Fos-R_dOase_dom"/>
</dbReference>
<name>A0A291QVM4_9BACT</name>
<dbReference type="Gene3D" id="3.30.720.110">
    <property type="match status" value="1"/>
</dbReference>
<evidence type="ECO:0000259" key="1">
    <source>
        <dbReference type="PROSITE" id="PS51819"/>
    </source>
</evidence>
<dbReference type="EMBL" id="CP023777">
    <property type="protein sequence ID" value="ATL48018.1"/>
    <property type="molecule type" value="Genomic_DNA"/>
</dbReference>
<evidence type="ECO:0000313" key="2">
    <source>
        <dbReference type="EMBL" id="ATL48018.1"/>
    </source>
</evidence>
<dbReference type="PANTHER" id="PTHR34109">
    <property type="entry name" value="BNAUNNG04460D PROTEIN-RELATED"/>
    <property type="match status" value="1"/>
</dbReference>
<dbReference type="InterPro" id="IPR037523">
    <property type="entry name" value="VOC_core"/>
</dbReference>
<dbReference type="AlphaFoldDB" id="A0A291QVM4"/>
<accession>A0A291QVM4</accession>
<protein>
    <submittedName>
        <fullName evidence="2">Glyoxalase</fullName>
    </submittedName>
</protein>
<gene>
    <name evidence="2" type="ORF">COR50_13050</name>
</gene>
<dbReference type="Gene3D" id="3.30.720.120">
    <property type="match status" value="1"/>
</dbReference>
<dbReference type="InterPro" id="IPR029068">
    <property type="entry name" value="Glyas_Bleomycin-R_OHBP_Dase"/>
</dbReference>
<organism evidence="2 3">
    <name type="scientific">Chitinophaga caeni</name>
    <dbReference type="NCBI Taxonomy" id="2029983"/>
    <lineage>
        <taxon>Bacteria</taxon>
        <taxon>Pseudomonadati</taxon>
        <taxon>Bacteroidota</taxon>
        <taxon>Chitinophagia</taxon>
        <taxon>Chitinophagales</taxon>
        <taxon>Chitinophagaceae</taxon>
        <taxon>Chitinophaga</taxon>
    </lineage>
</organism>
<reference evidence="2 3" key="1">
    <citation type="submission" date="2017-10" db="EMBL/GenBank/DDBJ databases">
        <title>Paenichitinophaga pekingensis gen. nov., sp. nov., isolated from activated sludge.</title>
        <authorList>
            <person name="Jin D."/>
            <person name="Kong X."/>
            <person name="Deng Y."/>
            <person name="Bai Z."/>
        </authorList>
    </citation>
    <scope>NUCLEOTIDE SEQUENCE [LARGE SCALE GENOMIC DNA]</scope>
    <source>
        <strain evidence="2 3">13</strain>
    </source>
</reference>
<keyword evidence="3" id="KW-1185">Reference proteome</keyword>
<dbReference type="CDD" id="cd07246">
    <property type="entry name" value="VOC_like"/>
    <property type="match status" value="1"/>
</dbReference>
<dbReference type="SUPFAM" id="SSF54593">
    <property type="entry name" value="Glyoxalase/Bleomycin resistance protein/Dihydroxybiphenyl dioxygenase"/>
    <property type="match status" value="1"/>
</dbReference>
<dbReference type="PANTHER" id="PTHR34109:SF1">
    <property type="entry name" value="VOC DOMAIN-CONTAINING PROTEIN"/>
    <property type="match status" value="1"/>
</dbReference>
<dbReference type="RefSeq" id="WP_098194395.1">
    <property type="nucleotide sequence ID" value="NZ_CP023777.1"/>
</dbReference>
<evidence type="ECO:0000313" key="3">
    <source>
        <dbReference type="Proteomes" id="UP000220133"/>
    </source>
</evidence>
<feature type="domain" description="VOC" evidence="1">
    <location>
        <begin position="6"/>
        <end position="123"/>
    </location>
</feature>
<dbReference type="OrthoDB" id="9795306at2"/>
<proteinExistence type="predicted"/>
<dbReference type="Proteomes" id="UP000220133">
    <property type="component" value="Chromosome"/>
</dbReference>
<dbReference type="PROSITE" id="PS51819">
    <property type="entry name" value="VOC"/>
    <property type="match status" value="1"/>
</dbReference>
<dbReference type="KEGG" id="cbae:COR50_13050"/>
<dbReference type="Pfam" id="PF00903">
    <property type="entry name" value="Glyoxalase"/>
    <property type="match status" value="1"/>
</dbReference>
<sequence>MKIPSTHQSLMAYLIVPDAKQFFNFCQKVFGAEKTYELLREGTDTIQHAELQINGITIMFANAIEQWPPETGSFFIYVDDADKTYKVALENGASSILDLSTKDYGRTCGVKDPSGNTWWITSLPGK</sequence>